<dbReference type="InterPro" id="IPR043917">
    <property type="entry name" value="DUF5753"/>
</dbReference>
<dbReference type="KEGG" id="strr:EKD16_01220"/>
<feature type="domain" description="DUF5753" evidence="1">
    <location>
        <begin position="36"/>
        <end position="208"/>
    </location>
</feature>
<dbReference type="Proteomes" id="UP000292235">
    <property type="component" value="Chromosome"/>
</dbReference>
<proteinExistence type="predicted"/>
<organism evidence="2 3">
    <name type="scientific">Streptomonospora litoralis</name>
    <dbReference type="NCBI Taxonomy" id="2498135"/>
    <lineage>
        <taxon>Bacteria</taxon>
        <taxon>Bacillati</taxon>
        <taxon>Actinomycetota</taxon>
        <taxon>Actinomycetes</taxon>
        <taxon>Streptosporangiales</taxon>
        <taxon>Nocardiopsidaceae</taxon>
        <taxon>Streptomonospora</taxon>
    </lineage>
</organism>
<protein>
    <recommendedName>
        <fullName evidence="1">DUF5753 domain-containing protein</fullName>
    </recommendedName>
</protein>
<dbReference type="RefSeq" id="WP_131096672.1">
    <property type="nucleotide sequence ID" value="NZ_CP036455.1"/>
</dbReference>
<gene>
    <name evidence="2" type="ORF">EKD16_01220</name>
</gene>
<dbReference type="OrthoDB" id="3469353at2"/>
<dbReference type="Pfam" id="PF19054">
    <property type="entry name" value="DUF5753"/>
    <property type="match status" value="1"/>
</dbReference>
<accession>A0A4P6PYV0</accession>
<keyword evidence="3" id="KW-1185">Reference proteome</keyword>
<evidence type="ECO:0000313" key="2">
    <source>
        <dbReference type="EMBL" id="QBI52061.1"/>
    </source>
</evidence>
<evidence type="ECO:0000259" key="1">
    <source>
        <dbReference type="Pfam" id="PF19054"/>
    </source>
</evidence>
<reference evidence="2 3" key="1">
    <citation type="submission" date="2019-02" db="EMBL/GenBank/DDBJ databases">
        <authorList>
            <person name="Khodamoradi S."/>
            <person name="Hahnke R.L."/>
            <person name="Kaempfer P."/>
            <person name="Schumann P."/>
            <person name="Rohde M."/>
            <person name="Steinert M."/>
            <person name="Luzhetskyy A."/>
            <person name="Wink J."/>
            <person name="Ruckert C."/>
        </authorList>
    </citation>
    <scope>NUCLEOTIDE SEQUENCE [LARGE SCALE GENOMIC DNA]</scope>
    <source>
        <strain evidence="2 3">M2</strain>
    </source>
</reference>
<sequence length="213" mass="23705">MDIARHLDEVLSTGQILHQLWRDIEGTGDIPPEWVDFLALEQQAAEIREYHPVLIPGLLQADGYIRWVFKRAYDSSGVSEKAVAARLARLGSLKSEVRVRVVIDEVVLGRVSESADVMREQYDHIRQLAEAEKAIVMILPGYAPWRPIATGGFRIMTLEGGRQIVHVSHMGGHAVKENPSEAAALVSFFGDLQAESLSPTESLALLKKMRDEL</sequence>
<name>A0A4P6PYV0_9ACTN</name>
<dbReference type="EMBL" id="CP036455">
    <property type="protein sequence ID" value="QBI52061.1"/>
    <property type="molecule type" value="Genomic_DNA"/>
</dbReference>
<evidence type="ECO:0000313" key="3">
    <source>
        <dbReference type="Proteomes" id="UP000292235"/>
    </source>
</evidence>
<dbReference type="AlphaFoldDB" id="A0A4P6PYV0"/>